<dbReference type="AlphaFoldDB" id="A0A1H3WPH2"/>
<protein>
    <recommendedName>
        <fullName evidence="3">DUF3347 domain-containing protein</fullName>
    </recommendedName>
</protein>
<evidence type="ECO:0000313" key="1">
    <source>
        <dbReference type="EMBL" id="SDZ88681.1"/>
    </source>
</evidence>
<organism evidence="1 2">
    <name type="scientific">Arachidicoccus rhizosphaerae</name>
    <dbReference type="NCBI Taxonomy" id="551991"/>
    <lineage>
        <taxon>Bacteria</taxon>
        <taxon>Pseudomonadati</taxon>
        <taxon>Bacteroidota</taxon>
        <taxon>Chitinophagia</taxon>
        <taxon>Chitinophagales</taxon>
        <taxon>Chitinophagaceae</taxon>
        <taxon>Arachidicoccus</taxon>
    </lineage>
</organism>
<evidence type="ECO:0008006" key="3">
    <source>
        <dbReference type="Google" id="ProtNLM"/>
    </source>
</evidence>
<dbReference type="Proteomes" id="UP000199041">
    <property type="component" value="Unassembled WGS sequence"/>
</dbReference>
<gene>
    <name evidence="1" type="ORF">SAMN05192529_103173</name>
</gene>
<dbReference type="OrthoDB" id="5513217at2"/>
<evidence type="ECO:0000313" key="2">
    <source>
        <dbReference type="Proteomes" id="UP000199041"/>
    </source>
</evidence>
<keyword evidence="2" id="KW-1185">Reference proteome</keyword>
<name>A0A1H3WPH2_9BACT</name>
<sequence>MLKKGVFIILALVVCIAAWLFFAKSGKKDVQNQKEVPLKISKNTDKLNQSLDGTLAIYNALHDGLVRWAPLDSISLLAGRLSQQTAQIPFTEVKADSILIQTAKDFGQNIQDACLAITKDTAITGQRRDFYTATEALYNLLRTVQYDKKIIYHIKCPMAFNGDEEGFWLSDSTKIVNPYFGTKDPTYHSGMIGCGSVEDSIAFVHS</sequence>
<dbReference type="RefSeq" id="WP_091394100.1">
    <property type="nucleotide sequence ID" value="NZ_FNQY01000003.1"/>
</dbReference>
<dbReference type="EMBL" id="FNQY01000003">
    <property type="protein sequence ID" value="SDZ88681.1"/>
    <property type="molecule type" value="Genomic_DNA"/>
</dbReference>
<dbReference type="STRING" id="551991.SAMN05192529_103173"/>
<accession>A0A1H3WPH2</accession>
<reference evidence="1 2" key="1">
    <citation type="submission" date="2016-10" db="EMBL/GenBank/DDBJ databases">
        <authorList>
            <person name="de Groot N.N."/>
        </authorList>
    </citation>
    <scope>NUCLEOTIDE SEQUENCE [LARGE SCALE GENOMIC DNA]</scope>
    <source>
        <strain evidence="1 2">Vu-144</strain>
    </source>
</reference>
<proteinExistence type="predicted"/>